<evidence type="ECO:0000259" key="3">
    <source>
        <dbReference type="Pfam" id="PF00248"/>
    </source>
</evidence>
<evidence type="ECO:0000313" key="4">
    <source>
        <dbReference type="EMBL" id="KZT64121.1"/>
    </source>
</evidence>
<dbReference type="AlphaFoldDB" id="A0A165L9H2"/>
<gene>
    <name evidence="4" type="ORF">DAEQUDRAFT_733027</name>
</gene>
<organism evidence="4 5">
    <name type="scientific">Daedalea quercina L-15889</name>
    <dbReference type="NCBI Taxonomy" id="1314783"/>
    <lineage>
        <taxon>Eukaryota</taxon>
        <taxon>Fungi</taxon>
        <taxon>Dikarya</taxon>
        <taxon>Basidiomycota</taxon>
        <taxon>Agaricomycotina</taxon>
        <taxon>Agaricomycetes</taxon>
        <taxon>Polyporales</taxon>
        <taxon>Fomitopsis</taxon>
    </lineage>
</organism>
<evidence type="ECO:0000313" key="5">
    <source>
        <dbReference type="Proteomes" id="UP000076727"/>
    </source>
</evidence>
<reference evidence="4 5" key="1">
    <citation type="journal article" date="2016" name="Mol. Biol. Evol.">
        <title>Comparative Genomics of Early-Diverging Mushroom-Forming Fungi Provides Insights into the Origins of Lignocellulose Decay Capabilities.</title>
        <authorList>
            <person name="Nagy L.G."/>
            <person name="Riley R."/>
            <person name="Tritt A."/>
            <person name="Adam C."/>
            <person name="Daum C."/>
            <person name="Floudas D."/>
            <person name="Sun H."/>
            <person name="Yadav J.S."/>
            <person name="Pangilinan J."/>
            <person name="Larsson K.H."/>
            <person name="Matsuura K."/>
            <person name="Barry K."/>
            <person name="Labutti K."/>
            <person name="Kuo R."/>
            <person name="Ohm R.A."/>
            <person name="Bhattacharya S.S."/>
            <person name="Shirouzu T."/>
            <person name="Yoshinaga Y."/>
            <person name="Martin F.M."/>
            <person name="Grigoriev I.V."/>
            <person name="Hibbett D.S."/>
        </authorList>
    </citation>
    <scope>NUCLEOTIDE SEQUENCE [LARGE SCALE GENOMIC DNA]</scope>
    <source>
        <strain evidence="4 5">L-15889</strain>
    </source>
</reference>
<accession>A0A165L9H2</accession>
<dbReference type="PANTHER" id="PTHR43364:SF9">
    <property type="entry name" value="OXIDOREDUCTASE"/>
    <property type="match status" value="1"/>
</dbReference>
<dbReference type="STRING" id="1314783.A0A165L9H2"/>
<keyword evidence="2" id="KW-0560">Oxidoreductase</keyword>
<protein>
    <submittedName>
        <fullName evidence="4">Aldo/keto reductase</fullName>
    </submittedName>
</protein>
<feature type="domain" description="NADP-dependent oxidoreductase" evidence="3">
    <location>
        <begin position="21"/>
        <end position="331"/>
    </location>
</feature>
<dbReference type="CDD" id="cd19079">
    <property type="entry name" value="AKR_EcYajO-like"/>
    <property type="match status" value="1"/>
</dbReference>
<keyword evidence="5" id="KW-1185">Reference proteome</keyword>
<dbReference type="InterPro" id="IPR036812">
    <property type="entry name" value="NAD(P)_OxRdtase_dom_sf"/>
</dbReference>
<dbReference type="PANTHER" id="PTHR43364">
    <property type="entry name" value="NADH-SPECIFIC METHYLGLYOXAL REDUCTASE-RELATED"/>
    <property type="match status" value="1"/>
</dbReference>
<dbReference type="Proteomes" id="UP000076727">
    <property type="component" value="Unassembled WGS sequence"/>
</dbReference>
<dbReference type="EMBL" id="KV429140">
    <property type="protein sequence ID" value="KZT64121.1"/>
    <property type="molecule type" value="Genomic_DNA"/>
</dbReference>
<dbReference type="Gene3D" id="3.20.20.100">
    <property type="entry name" value="NADP-dependent oxidoreductase domain"/>
    <property type="match status" value="1"/>
</dbReference>
<proteinExistence type="predicted"/>
<dbReference type="SUPFAM" id="SSF51430">
    <property type="entry name" value="NAD(P)-linked oxidoreductase"/>
    <property type="match status" value="1"/>
</dbReference>
<dbReference type="FunFam" id="3.20.20.100:FF:000004">
    <property type="entry name" value="Oxidoreductase, aldo/keto reductase"/>
    <property type="match status" value="1"/>
</dbReference>
<name>A0A165L9H2_9APHY</name>
<dbReference type="GO" id="GO:0016491">
    <property type="term" value="F:oxidoreductase activity"/>
    <property type="evidence" value="ECO:0007669"/>
    <property type="project" value="UniProtKB-KW"/>
</dbReference>
<sequence>MSAQAEYRQLGKSGLRVSVPVLGGMTIGSSQWLPWVLSERESLDLLKAAWDHGVNTVDTANVYSNGESERLIARFISENNIRRENIVIMTKINFLVGHEPSTFTFAMPNLSDTREFVNQGGLSRTAILSQVDASLERLNTTYLDLLQIHDFDPVTPIEETMCALHDLIRTGKVRYIGACRLKLWQFAAMNEVAKTNGWTTFTSIQVEHSLLYRPEELEMFAYCNYNGIGILSFSPLMDGHLARPVGTETGRTKFINGTPYEKPRRPCDVQIIKRVEELAKNRSLTMSQVALAWSLTKVSSPIVGANTGPRLAQCIPANFVLTAEEVKHLEEPYEYQAPR</sequence>
<dbReference type="InterPro" id="IPR023210">
    <property type="entry name" value="NADP_OxRdtase_dom"/>
</dbReference>
<dbReference type="InterPro" id="IPR050523">
    <property type="entry name" value="AKR_Detox_Biosynth"/>
</dbReference>
<keyword evidence="1" id="KW-0521">NADP</keyword>
<dbReference type="OrthoDB" id="1720422at2759"/>
<evidence type="ECO:0000256" key="1">
    <source>
        <dbReference type="ARBA" id="ARBA00022857"/>
    </source>
</evidence>
<dbReference type="Pfam" id="PF00248">
    <property type="entry name" value="Aldo_ket_red"/>
    <property type="match status" value="1"/>
</dbReference>
<dbReference type="GO" id="GO:0005829">
    <property type="term" value="C:cytosol"/>
    <property type="evidence" value="ECO:0007669"/>
    <property type="project" value="UniProtKB-ARBA"/>
</dbReference>
<evidence type="ECO:0000256" key="2">
    <source>
        <dbReference type="ARBA" id="ARBA00023002"/>
    </source>
</evidence>